<dbReference type="PROSITE" id="PS51257">
    <property type="entry name" value="PROKAR_LIPOPROTEIN"/>
    <property type="match status" value="1"/>
</dbReference>
<keyword evidence="2" id="KW-0614">Plasmid</keyword>
<evidence type="ECO:0000313" key="3">
    <source>
        <dbReference type="Proteomes" id="UP000239936"/>
    </source>
</evidence>
<protein>
    <submittedName>
        <fullName evidence="2">Uncharacterized protein</fullName>
    </submittedName>
</protein>
<comment type="caution">
    <text evidence="2">The sequence shown here is derived from an EMBL/GenBank/DDBJ whole genome shotgun (WGS) entry which is preliminary data.</text>
</comment>
<keyword evidence="1" id="KW-0812">Transmembrane</keyword>
<dbReference type="AlphaFoldDB" id="A0A2S7XT68"/>
<evidence type="ECO:0000256" key="1">
    <source>
        <dbReference type="SAM" id="Phobius"/>
    </source>
</evidence>
<evidence type="ECO:0000313" key="2">
    <source>
        <dbReference type="EMBL" id="PQJ96836.1"/>
    </source>
</evidence>
<keyword evidence="1" id="KW-0472">Membrane</keyword>
<geneLocation type="plasmid" evidence="2">
    <name>pCok386</name>
</geneLocation>
<proteinExistence type="predicted"/>
<organism evidence="2 3">
    <name type="scientific">Chromatium okenii</name>
    <dbReference type="NCBI Taxonomy" id="61644"/>
    <lineage>
        <taxon>Bacteria</taxon>
        <taxon>Pseudomonadati</taxon>
        <taxon>Pseudomonadota</taxon>
        <taxon>Gammaproteobacteria</taxon>
        <taxon>Chromatiales</taxon>
        <taxon>Chromatiaceae</taxon>
        <taxon>Chromatium</taxon>
    </lineage>
</organism>
<dbReference type="Proteomes" id="UP000239936">
    <property type="component" value="Unassembled WGS sequence"/>
</dbReference>
<gene>
    <name evidence="2" type="ORF">CXB77_05320</name>
</gene>
<keyword evidence="1" id="KW-1133">Transmembrane helix</keyword>
<dbReference type="RefSeq" id="WP_105073089.1">
    <property type="nucleotide sequence ID" value="NZ_JAFLKP010000397.1"/>
</dbReference>
<feature type="transmembrane region" description="Helical" evidence="1">
    <location>
        <begin position="21"/>
        <end position="42"/>
    </location>
</feature>
<keyword evidence="3" id="KW-1185">Reference proteome</keyword>
<sequence>MKKQGVFEKIEDSIGSSTIKNIFISFIIVTACANVLAAQGRWTEGFGQGNLEYFIDQDGFRLYIGCPTEDGSADSQSSVSLIQLSNDNDIQNFTIDVNGVSYDGPFSADSRVGENNFLSLLENLRKGNAIVKFGGKSIKFPKSNAAKVIPVYGKNFSCNISV</sequence>
<accession>A0A2S7XT68</accession>
<dbReference type="EMBL" id="PPGH01000027">
    <property type="protein sequence ID" value="PQJ96836.1"/>
    <property type="molecule type" value="Genomic_DNA"/>
</dbReference>
<name>A0A2S7XT68_9GAMM</name>
<dbReference type="OrthoDB" id="6688707at2"/>
<reference evidence="2 3" key="1">
    <citation type="submission" date="2018-01" db="EMBL/GenBank/DDBJ databases">
        <title>The complete genome sequence of Chromatium okenii LaCa, a purple sulfur bacterium with a turbulent life.</title>
        <authorList>
            <person name="Luedin S.M."/>
            <person name="Liechti N."/>
            <person name="Storelli N."/>
            <person name="Danza F."/>
            <person name="Wittwer M."/>
            <person name="Pothier J.F."/>
            <person name="Tonolla M.A."/>
        </authorList>
    </citation>
    <scope>NUCLEOTIDE SEQUENCE [LARGE SCALE GENOMIC DNA]</scope>
    <source>
        <strain evidence="2 3">LaCa</strain>
        <plasmid evidence="2">pCok386</plasmid>
    </source>
</reference>